<dbReference type="SUPFAM" id="SSF52540">
    <property type="entry name" value="P-loop containing nucleoside triphosphate hydrolases"/>
    <property type="match status" value="1"/>
</dbReference>
<keyword evidence="5" id="KW-1185">Reference proteome</keyword>
<dbReference type="RefSeq" id="XP_006964437.1">
    <property type="nucleotide sequence ID" value="XM_006964375.1"/>
</dbReference>
<feature type="domain" description="Nephrocystin 3-like N-terminal" evidence="3">
    <location>
        <begin position="381"/>
        <end position="563"/>
    </location>
</feature>
<dbReference type="eggNOG" id="KOG2029">
    <property type="taxonomic scope" value="Eukaryota"/>
</dbReference>
<dbReference type="SUPFAM" id="SSF53474">
    <property type="entry name" value="alpha/beta-Hydrolases"/>
    <property type="match status" value="1"/>
</dbReference>
<proteinExistence type="predicted"/>
<keyword evidence="1" id="KW-0677">Repeat</keyword>
<dbReference type="InterPro" id="IPR027417">
    <property type="entry name" value="P-loop_NTPase"/>
</dbReference>
<dbReference type="PANTHER" id="PTHR10039">
    <property type="entry name" value="AMELOGENIN"/>
    <property type="match status" value="1"/>
</dbReference>
<evidence type="ECO:0000259" key="3">
    <source>
        <dbReference type="Pfam" id="PF24883"/>
    </source>
</evidence>
<evidence type="ECO:0000256" key="2">
    <source>
        <dbReference type="SAM" id="MobiDB-lite"/>
    </source>
</evidence>
<evidence type="ECO:0000313" key="5">
    <source>
        <dbReference type="Proteomes" id="UP000008984"/>
    </source>
</evidence>
<dbReference type="KEGG" id="tre:TRIREDRAFT_47424"/>
<dbReference type="Gene3D" id="3.40.50.1820">
    <property type="entry name" value="alpha/beta hydrolase"/>
    <property type="match status" value="1"/>
</dbReference>
<dbReference type="VEuPathDB" id="FungiDB:TRIREDRAFT_47424"/>
<evidence type="ECO:0000256" key="1">
    <source>
        <dbReference type="ARBA" id="ARBA00022737"/>
    </source>
</evidence>
<dbReference type="GeneID" id="18485148"/>
<dbReference type="HOGENOM" id="CLU_000288_34_1_1"/>
<reference evidence="4 5" key="1">
    <citation type="journal article" date="2008" name="Nat. Biotechnol.">
        <title>Genome sequencing and analysis of the biomass-degrading fungus Trichoderma reesei (syn. Hypocrea jecorina).</title>
        <authorList>
            <person name="Martinez D."/>
            <person name="Berka R.M."/>
            <person name="Henrissat B."/>
            <person name="Saloheimo M."/>
            <person name="Arvas M."/>
            <person name="Baker S.E."/>
            <person name="Chapman J."/>
            <person name="Chertkov O."/>
            <person name="Coutinho P.M."/>
            <person name="Cullen D."/>
            <person name="Danchin E.G."/>
            <person name="Grigoriev I.V."/>
            <person name="Harris P."/>
            <person name="Jackson M."/>
            <person name="Kubicek C.P."/>
            <person name="Han C.S."/>
            <person name="Ho I."/>
            <person name="Larrondo L.F."/>
            <person name="de Leon A.L."/>
            <person name="Magnuson J.K."/>
            <person name="Merino S."/>
            <person name="Misra M."/>
            <person name="Nelson B."/>
            <person name="Putnam N."/>
            <person name="Robbertse B."/>
            <person name="Salamov A.A."/>
            <person name="Schmoll M."/>
            <person name="Terry A."/>
            <person name="Thayer N."/>
            <person name="Westerholm-Parvinen A."/>
            <person name="Schoch C.L."/>
            <person name="Yao J."/>
            <person name="Barabote R."/>
            <person name="Nelson M.A."/>
            <person name="Detter C."/>
            <person name="Bruce D."/>
            <person name="Kuske C.R."/>
            <person name="Xie G."/>
            <person name="Richardson P."/>
            <person name="Rokhsar D.S."/>
            <person name="Lucas S.M."/>
            <person name="Rubin E.M."/>
            <person name="Dunn-Coleman N."/>
            <person name="Ward M."/>
            <person name="Brettin T.S."/>
        </authorList>
    </citation>
    <scope>NUCLEOTIDE SEQUENCE [LARGE SCALE GENOMIC DNA]</scope>
    <source>
        <strain evidence="4 5">QM6a</strain>
    </source>
</reference>
<evidence type="ECO:0000313" key="4">
    <source>
        <dbReference type="EMBL" id="EGR49639.1"/>
    </source>
</evidence>
<name>G0RGV7_HYPJQ</name>
<dbReference type="InterPro" id="IPR056884">
    <property type="entry name" value="NPHP3-like_N"/>
</dbReference>
<dbReference type="Pfam" id="PF24883">
    <property type="entry name" value="NPHP3_N"/>
    <property type="match status" value="1"/>
</dbReference>
<gene>
    <name evidence="4" type="ORF">TRIREDRAFT_47424</name>
</gene>
<dbReference type="Gene3D" id="3.40.50.300">
    <property type="entry name" value="P-loop containing nucleotide triphosphate hydrolases"/>
    <property type="match status" value="1"/>
</dbReference>
<feature type="compositionally biased region" description="Polar residues" evidence="2">
    <location>
        <begin position="329"/>
        <end position="343"/>
    </location>
</feature>
<dbReference type="PANTHER" id="PTHR10039:SF5">
    <property type="entry name" value="NACHT DOMAIN-CONTAINING PROTEIN"/>
    <property type="match status" value="1"/>
</dbReference>
<protein>
    <submittedName>
        <fullName evidence="4">Predicted protein</fullName>
    </submittedName>
</protein>
<dbReference type="EMBL" id="GL985062">
    <property type="protein sequence ID" value="EGR49639.1"/>
    <property type="molecule type" value="Genomic_DNA"/>
</dbReference>
<dbReference type="OrthoDB" id="7464126at2759"/>
<dbReference type="AlphaFoldDB" id="G0RGV7"/>
<organism evidence="5">
    <name type="scientific">Hypocrea jecorina (strain QM6a)</name>
    <name type="common">Trichoderma reesei</name>
    <dbReference type="NCBI Taxonomy" id="431241"/>
    <lineage>
        <taxon>Eukaryota</taxon>
        <taxon>Fungi</taxon>
        <taxon>Dikarya</taxon>
        <taxon>Ascomycota</taxon>
        <taxon>Pezizomycotina</taxon>
        <taxon>Sordariomycetes</taxon>
        <taxon>Hypocreomycetidae</taxon>
        <taxon>Hypocreales</taxon>
        <taxon>Hypocreaceae</taxon>
        <taxon>Trichoderma</taxon>
    </lineage>
</organism>
<dbReference type="InterPro" id="IPR029058">
    <property type="entry name" value="AB_hydrolase_fold"/>
</dbReference>
<accession>G0RGV7</accession>
<sequence length="831" mass="93812">MLNPIRDTGISVAYEPDNGSPIVDIVFVHGLQGHPSKTWTYHPKATNAGGKTKRKSIIRRLANHLFRTSFSTKNFTATPSLDNNTQLNPIFWPIDLISKDCPDSRILMFGYDSKITKYFGGATNQNGIFSHGKDLLFALYRERHSDRPLVFVAHSLGGIIVKQMLAESDSLLETPFREVAKFTRAVIFLGTPHRGSQDVAALGEVMRSVVSALGMETSAVNLHALGLKTSDLERAQEDFSKVWQKYNFRVKTFQEGLSFAKFGKKVVPDYSSLIGDHREYAETLQANHLEMCRYSGRDDPNYHKVAGELHMIYRSIERCNRIETPPSRRMQQPSRLLSDSSSNEPVFAAGSNQVSDACLESLWFPAINNRVQNIESPAHRTCSWLFAHLEYEEWFNSRSRHRSHGLLWLKGKPGAGKSTLMKEAFGRSIAMQATSSYSTAAHFFCAKGVELEHTSIGLFRSLLCQLLPGDRPSLQRFHQYCNKAKLPFKSHGQTAMTIAWEEAELRQLLKSVLLNQAKRTIIFIDALDECDEDSIRPLAYFWRSITKAAHDLGHDLNVCLSSRHFPTISLSDCVEIVVEQHNGDDIASYVDQKFQICMSAQRSHWEFLKRKILEKAAGVFLWAVLVVEDVLKNWDNGSSLPALIQRLRDVPEALESLFRKLFSDLEPSTRQLTARFFQWAVLATKPLRLHEWHHIMAFIRQPAPAAFGSLGEWRQSVHFTESDEQLEKQIRSLSRGLVEISKAWTSVPQKAETEVISMCAGAGSLDLEHGDSRVVQVIHESVRDFFLRGNGFSALDSSLQNHPIGNGHLAIMTTCLDYVHISELDALVKAR</sequence>
<dbReference type="Proteomes" id="UP000008984">
    <property type="component" value="Unassembled WGS sequence"/>
</dbReference>
<feature type="region of interest" description="Disordered" evidence="2">
    <location>
        <begin position="323"/>
        <end position="343"/>
    </location>
</feature>
<feature type="non-terminal residue" evidence="4">
    <location>
        <position position="831"/>
    </location>
</feature>